<evidence type="ECO:0000256" key="3">
    <source>
        <dbReference type="HAMAP-Rule" id="MF_01539"/>
    </source>
</evidence>
<proteinExistence type="inferred from homology"/>
<dbReference type="InterPro" id="IPR008513">
    <property type="entry name" value="tRNA(Met)_cyd_acetate_ligase"/>
</dbReference>
<dbReference type="Proteomes" id="UP000634529">
    <property type="component" value="Unassembled WGS sequence"/>
</dbReference>
<comment type="caution">
    <text evidence="3">Lacks conserved residue(s) required for the propagation of feature annotation.</text>
</comment>
<comment type="catalytic activity">
    <reaction evidence="3">
        <text>cytidine(34) in elongator tRNA(Met) + acetate + ATP = N(4)-acetylcytidine(34) in elongator tRNA(Met) + AMP + diphosphate</text>
        <dbReference type="Rhea" id="RHEA:58144"/>
        <dbReference type="Rhea" id="RHEA-COMP:10693"/>
        <dbReference type="Rhea" id="RHEA-COMP:10694"/>
        <dbReference type="ChEBI" id="CHEBI:30089"/>
        <dbReference type="ChEBI" id="CHEBI:30616"/>
        <dbReference type="ChEBI" id="CHEBI:33019"/>
        <dbReference type="ChEBI" id="CHEBI:74900"/>
        <dbReference type="ChEBI" id="CHEBI:82748"/>
        <dbReference type="ChEBI" id="CHEBI:456215"/>
    </reaction>
</comment>
<keyword evidence="3" id="KW-0694">RNA-binding</keyword>
<sequence length="420" mass="45892">MHTVGLIVEYNPMHNGHLYHLQQSKQIANADAVVAVMSGHFLQRGEPALLDKWARADMALANGVDVVLELPTAYAVQPAEWFAHGAVATLAATGVVDAFCFGSELGELEPLARAAQRLTREDSAFAARLRSALKQGVSYPAAYAQAAAAETAAEGGDAAADASWLAEPNNSLGLHYMMASERLTSAMKPYTIRRVSAGYHDTIAHSDTIASATAVRRLIHHESAQAAEPYLPSASQNIINQWAAAGKHFGHWESYAAALFYRLSTASPEALHNILEVTEGLEHRLLHTLPQLTEWRVQPLLEALKTKRYTLTKLQRMLTHILLDHTKDDFGPESLQRGPHYIRVLGFSQKGQALLKKMKKSASLPIVQTVTRENSRLGGTAGLTADIRATAVYAAGISRVHGRTAYRDFYEPPRRSHPSN</sequence>
<dbReference type="RefSeq" id="WP_192023476.1">
    <property type="nucleotide sequence ID" value="NZ_JACYTN010000001.1"/>
</dbReference>
<protein>
    <recommendedName>
        <fullName evidence="3">tRNA(Met) cytidine acetate ligase</fullName>
        <ecNumber evidence="3">6.3.4.-</ecNumber>
    </recommendedName>
</protein>
<keyword evidence="5" id="KW-1185">Reference proteome</keyword>
<dbReference type="InterPro" id="IPR014729">
    <property type="entry name" value="Rossmann-like_a/b/a_fold"/>
</dbReference>
<keyword evidence="2 3" id="KW-0819">tRNA processing</keyword>
<comment type="function">
    <text evidence="3">Catalyzes the formation of N(4)-acetylcytidine (ac(4)C) at the wobble position of elongator tRNA(Met), using acetate and ATP as substrates. First activates an acetate ion to form acetyladenylate (Ac-AMP) and then transfers the acetyl group to tRNA to form ac(4)C34.</text>
</comment>
<feature type="binding site" evidence="3">
    <location>
        <begin position="7"/>
        <end position="20"/>
    </location>
    <ligand>
        <name>ATP</name>
        <dbReference type="ChEBI" id="CHEBI:30616"/>
    </ligand>
</feature>
<keyword evidence="3" id="KW-0963">Cytoplasm</keyword>
<dbReference type="SUPFAM" id="SSF52374">
    <property type="entry name" value="Nucleotidylyl transferase"/>
    <property type="match status" value="1"/>
</dbReference>
<reference evidence="4 5" key="1">
    <citation type="submission" date="2020-09" db="EMBL/GenBank/DDBJ databases">
        <title>Paenibacillus sp. CAU 1523 isolated from sand of Haeundae Beach.</title>
        <authorList>
            <person name="Kim W."/>
        </authorList>
    </citation>
    <scope>NUCLEOTIDE SEQUENCE [LARGE SCALE GENOMIC DNA]</scope>
    <source>
        <strain evidence="4 5">CAU 1523</strain>
    </source>
</reference>
<dbReference type="PANTHER" id="PTHR37825:SF1">
    <property type="entry name" value="TRNA(MET) CYTIDINE ACETATE LIGASE"/>
    <property type="match status" value="1"/>
</dbReference>
<keyword evidence="3" id="KW-0547">Nucleotide-binding</keyword>
<dbReference type="Gene3D" id="3.40.50.620">
    <property type="entry name" value="HUPs"/>
    <property type="match status" value="1"/>
</dbReference>
<dbReference type="NCBIfam" id="NF010191">
    <property type="entry name" value="PRK13670.1"/>
    <property type="match status" value="1"/>
</dbReference>
<feature type="binding site" evidence="3">
    <location>
        <position position="169"/>
    </location>
    <ligand>
        <name>ATP</name>
        <dbReference type="ChEBI" id="CHEBI:30616"/>
    </ligand>
</feature>
<comment type="caution">
    <text evidence="4">The sequence shown here is derived from an EMBL/GenBank/DDBJ whole genome shotgun (WGS) entry which is preliminary data.</text>
</comment>
<comment type="subcellular location">
    <subcellularLocation>
        <location evidence="3">Cytoplasm</location>
    </subcellularLocation>
</comment>
<evidence type="ECO:0000313" key="5">
    <source>
        <dbReference type="Proteomes" id="UP000634529"/>
    </source>
</evidence>
<evidence type="ECO:0000313" key="4">
    <source>
        <dbReference type="EMBL" id="MBD8497013.1"/>
    </source>
</evidence>
<evidence type="ECO:0000256" key="2">
    <source>
        <dbReference type="ARBA" id="ARBA00022694"/>
    </source>
</evidence>
<comment type="similarity">
    <text evidence="3">Belongs to the TmcAL family.</text>
</comment>
<evidence type="ECO:0000256" key="1">
    <source>
        <dbReference type="ARBA" id="ARBA00022598"/>
    </source>
</evidence>
<organism evidence="4 5">
    <name type="scientific">Paenibacillus arenosi</name>
    <dbReference type="NCBI Taxonomy" id="2774142"/>
    <lineage>
        <taxon>Bacteria</taxon>
        <taxon>Bacillati</taxon>
        <taxon>Bacillota</taxon>
        <taxon>Bacilli</taxon>
        <taxon>Bacillales</taxon>
        <taxon>Paenibacillaceae</taxon>
        <taxon>Paenibacillus</taxon>
    </lineage>
</organism>
<gene>
    <name evidence="3" type="primary">tmcAL</name>
    <name evidence="4" type="ORF">IFO66_01740</name>
</gene>
<feature type="binding site" evidence="3">
    <location>
        <position position="102"/>
    </location>
    <ligand>
        <name>ATP</name>
        <dbReference type="ChEBI" id="CHEBI:30616"/>
    </ligand>
</feature>
<keyword evidence="3" id="KW-0820">tRNA-binding</keyword>
<dbReference type="HAMAP" id="MF_01539">
    <property type="entry name" value="TmcAL"/>
    <property type="match status" value="1"/>
</dbReference>
<dbReference type="EC" id="6.3.4.-" evidence="3"/>
<dbReference type="Pfam" id="PF05636">
    <property type="entry name" value="HIGH_NTase1"/>
    <property type="match status" value="1"/>
</dbReference>
<keyword evidence="3" id="KW-0067">ATP-binding</keyword>
<feature type="binding site" evidence="3">
    <location>
        <position position="194"/>
    </location>
    <ligand>
        <name>ATP</name>
        <dbReference type="ChEBI" id="CHEBI:30616"/>
    </ligand>
</feature>
<accession>A0ABR9ASD5</accession>
<dbReference type="EMBL" id="JACYTN010000001">
    <property type="protein sequence ID" value="MBD8497013.1"/>
    <property type="molecule type" value="Genomic_DNA"/>
</dbReference>
<dbReference type="PANTHER" id="PTHR37825">
    <property type="entry name" value="TRNA(MET) CYTIDINE ACETATE LIGASE"/>
    <property type="match status" value="1"/>
</dbReference>
<keyword evidence="1 3" id="KW-0436">Ligase</keyword>
<name>A0ABR9ASD5_9BACL</name>